<evidence type="ECO:0000313" key="7">
    <source>
        <dbReference type="Proteomes" id="UP000216446"/>
    </source>
</evidence>
<feature type="DNA-binding region" description="OmpR/PhoB-type" evidence="2">
    <location>
        <begin position="8"/>
        <end position="104"/>
    </location>
</feature>
<dbReference type="SUPFAM" id="SSF46894">
    <property type="entry name" value="C-terminal effector domain of the bipartite response regulators"/>
    <property type="match status" value="1"/>
</dbReference>
<name>A0A259U3T1_9BACT</name>
<dbReference type="RefSeq" id="WP_094551015.1">
    <property type="nucleotide sequence ID" value="NZ_MQWB01000001.1"/>
</dbReference>
<dbReference type="CDD" id="cd00383">
    <property type="entry name" value="trans_reg_C"/>
    <property type="match status" value="1"/>
</dbReference>
<keyword evidence="1 2" id="KW-0238">DNA-binding</keyword>
<evidence type="ECO:0000256" key="1">
    <source>
        <dbReference type="ARBA" id="ARBA00023125"/>
    </source>
</evidence>
<accession>A0A259U3T1</accession>
<dbReference type="GO" id="GO:0000160">
    <property type="term" value="P:phosphorelay signal transduction system"/>
    <property type="evidence" value="ECO:0007669"/>
    <property type="project" value="InterPro"/>
</dbReference>
<dbReference type="Gene3D" id="1.10.10.10">
    <property type="entry name" value="Winged helix-like DNA-binding domain superfamily/Winged helix DNA-binding domain"/>
    <property type="match status" value="1"/>
</dbReference>
<dbReference type="InterPro" id="IPR036388">
    <property type="entry name" value="WH-like_DNA-bd_sf"/>
</dbReference>
<keyword evidence="4" id="KW-1133">Transmembrane helix</keyword>
<dbReference type="SMART" id="SM00862">
    <property type="entry name" value="Trans_reg_C"/>
    <property type="match status" value="1"/>
</dbReference>
<protein>
    <recommendedName>
        <fullName evidence="5">OmpR/PhoB-type domain-containing protein</fullName>
    </recommendedName>
</protein>
<keyword evidence="7" id="KW-1185">Reference proteome</keyword>
<evidence type="ECO:0000256" key="3">
    <source>
        <dbReference type="SAM" id="MobiDB-lite"/>
    </source>
</evidence>
<dbReference type="PROSITE" id="PS51755">
    <property type="entry name" value="OMPR_PHOB"/>
    <property type="match status" value="1"/>
</dbReference>
<evidence type="ECO:0000256" key="2">
    <source>
        <dbReference type="PROSITE-ProRule" id="PRU01091"/>
    </source>
</evidence>
<evidence type="ECO:0000313" key="6">
    <source>
        <dbReference type="EMBL" id="OZC04488.1"/>
    </source>
</evidence>
<sequence>MPDLALPSDAFRLGDLVVVPSLNRLVREGEAQDVEPRVMRVLAVLAETPGEVVTRAALFEAVWGETVVGDEALTRAVSELRKALGAEGSGAVETIRGTGYRLAAPVRPLAPEASAVEQPAGEESAGASLLRRPARGGALVALALGLAGAALLVALWAAWPRPDATGDLPLRSGAPASQARQDSAGATRLDSTSPYFRPGMSELGVYYDSSTGHYFEFVDE</sequence>
<dbReference type="AlphaFoldDB" id="A0A259U3T1"/>
<dbReference type="EMBL" id="MQWB01000001">
    <property type="protein sequence ID" value="OZC04488.1"/>
    <property type="molecule type" value="Genomic_DNA"/>
</dbReference>
<organism evidence="6 7">
    <name type="scientific">Rubricoccus marinus</name>
    <dbReference type="NCBI Taxonomy" id="716817"/>
    <lineage>
        <taxon>Bacteria</taxon>
        <taxon>Pseudomonadati</taxon>
        <taxon>Rhodothermota</taxon>
        <taxon>Rhodothermia</taxon>
        <taxon>Rhodothermales</taxon>
        <taxon>Rubricoccaceae</taxon>
        <taxon>Rubricoccus</taxon>
    </lineage>
</organism>
<dbReference type="Proteomes" id="UP000216446">
    <property type="component" value="Unassembled WGS sequence"/>
</dbReference>
<comment type="caution">
    <text evidence="6">The sequence shown here is derived from an EMBL/GenBank/DDBJ whole genome shotgun (WGS) entry which is preliminary data.</text>
</comment>
<evidence type="ECO:0000259" key="5">
    <source>
        <dbReference type="PROSITE" id="PS51755"/>
    </source>
</evidence>
<dbReference type="GO" id="GO:0003677">
    <property type="term" value="F:DNA binding"/>
    <property type="evidence" value="ECO:0007669"/>
    <property type="project" value="UniProtKB-UniRule"/>
</dbReference>
<proteinExistence type="predicted"/>
<gene>
    <name evidence="6" type="ORF">BSZ36_16805</name>
</gene>
<dbReference type="InterPro" id="IPR016032">
    <property type="entry name" value="Sig_transdc_resp-reg_C-effctor"/>
</dbReference>
<feature type="transmembrane region" description="Helical" evidence="4">
    <location>
        <begin position="138"/>
        <end position="159"/>
    </location>
</feature>
<dbReference type="InterPro" id="IPR001867">
    <property type="entry name" value="OmpR/PhoB-type_DNA-bd"/>
</dbReference>
<evidence type="ECO:0000256" key="4">
    <source>
        <dbReference type="SAM" id="Phobius"/>
    </source>
</evidence>
<keyword evidence="4" id="KW-0472">Membrane</keyword>
<reference evidence="6 7" key="1">
    <citation type="submission" date="2016-11" db="EMBL/GenBank/DDBJ databases">
        <title>Study of marine rhodopsin-containing bacteria.</title>
        <authorList>
            <person name="Yoshizawa S."/>
            <person name="Kumagai Y."/>
            <person name="Kogure K."/>
        </authorList>
    </citation>
    <scope>NUCLEOTIDE SEQUENCE [LARGE SCALE GENOMIC DNA]</scope>
    <source>
        <strain evidence="6 7">SG-29</strain>
    </source>
</reference>
<dbReference type="InParanoid" id="A0A259U3T1"/>
<dbReference type="GO" id="GO:0006355">
    <property type="term" value="P:regulation of DNA-templated transcription"/>
    <property type="evidence" value="ECO:0007669"/>
    <property type="project" value="InterPro"/>
</dbReference>
<dbReference type="OrthoDB" id="7556122at2"/>
<keyword evidence="4" id="KW-0812">Transmembrane</keyword>
<feature type="domain" description="OmpR/PhoB-type" evidence="5">
    <location>
        <begin position="8"/>
        <end position="104"/>
    </location>
</feature>
<dbReference type="Pfam" id="PF00486">
    <property type="entry name" value="Trans_reg_C"/>
    <property type="match status" value="1"/>
</dbReference>
<feature type="region of interest" description="Disordered" evidence="3">
    <location>
        <begin position="168"/>
        <end position="193"/>
    </location>
</feature>